<name>A0A952FMS9_9PROT</name>
<feature type="domain" description="GST C-terminal" evidence="2">
    <location>
        <begin position="99"/>
        <end position="217"/>
    </location>
</feature>
<dbReference type="SFLD" id="SFLDG01150">
    <property type="entry name" value="Main.1:_Beta-like"/>
    <property type="match status" value="1"/>
</dbReference>
<evidence type="ECO:0000259" key="2">
    <source>
        <dbReference type="PROSITE" id="PS50405"/>
    </source>
</evidence>
<dbReference type="InterPro" id="IPR010987">
    <property type="entry name" value="Glutathione-S-Trfase_C-like"/>
</dbReference>
<gene>
    <name evidence="3" type="ORF">JF625_22585</name>
</gene>
<evidence type="ECO:0000313" key="4">
    <source>
        <dbReference type="Proteomes" id="UP000700706"/>
    </source>
</evidence>
<evidence type="ECO:0000313" key="3">
    <source>
        <dbReference type="EMBL" id="MBW8727917.1"/>
    </source>
</evidence>
<accession>A0A952FMS9</accession>
<sequence length="217" mass="23035">MTTAPRFTLHHAPRSRSRRILWLLEEAGVPFEIAPHDFTKATHKDPGYLAINPAGKVPALVDRGPAGDWSPPAVVTESAAICAYVADAVPEAGLAPPVGSRERAAYATWIAYCPSVLEPALSDSVFPRREDPPASALGWCSFPEALRRVETVLQAGGPYLLGARFSAADVLIGSLLQWLQGWGKLPETPILAAYLATLAARPASQRAQAHDAAQGAA</sequence>
<dbReference type="Gene3D" id="1.20.1050.10">
    <property type="match status" value="1"/>
</dbReference>
<feature type="domain" description="GST N-terminal" evidence="1">
    <location>
        <begin position="4"/>
        <end position="93"/>
    </location>
</feature>
<dbReference type="InterPro" id="IPR004045">
    <property type="entry name" value="Glutathione_S-Trfase_N"/>
</dbReference>
<dbReference type="Proteomes" id="UP000700706">
    <property type="component" value="Unassembled WGS sequence"/>
</dbReference>
<dbReference type="InterPro" id="IPR040079">
    <property type="entry name" value="Glutathione_S-Trfase"/>
</dbReference>
<dbReference type="InterPro" id="IPR036249">
    <property type="entry name" value="Thioredoxin-like_sf"/>
</dbReference>
<comment type="caution">
    <text evidence="3">The sequence shown here is derived from an EMBL/GenBank/DDBJ whole genome shotgun (WGS) entry which is preliminary data.</text>
</comment>
<reference evidence="3" key="1">
    <citation type="submission" date="2020-06" db="EMBL/GenBank/DDBJ databases">
        <title>Stable isotope informed genome-resolved metagenomics uncovers potential trophic interactions in rhizosphere soil.</title>
        <authorList>
            <person name="Starr E.P."/>
            <person name="Shi S."/>
            <person name="Blazewicz S.J."/>
            <person name="Koch B.J."/>
            <person name="Probst A.J."/>
            <person name="Hungate B.A."/>
            <person name="Pett-Ridge J."/>
            <person name="Firestone M.K."/>
            <person name="Banfield J.F."/>
        </authorList>
    </citation>
    <scope>NUCLEOTIDE SEQUENCE</scope>
    <source>
        <strain evidence="3">YM_69_17</strain>
    </source>
</reference>
<organism evidence="3 4">
    <name type="scientific">Inquilinus limosus</name>
    <dbReference type="NCBI Taxonomy" id="171674"/>
    <lineage>
        <taxon>Bacteria</taxon>
        <taxon>Pseudomonadati</taxon>
        <taxon>Pseudomonadota</taxon>
        <taxon>Alphaproteobacteria</taxon>
        <taxon>Rhodospirillales</taxon>
        <taxon>Rhodospirillaceae</taxon>
        <taxon>Inquilinus</taxon>
    </lineage>
</organism>
<dbReference type="Pfam" id="PF02798">
    <property type="entry name" value="GST_N"/>
    <property type="match status" value="1"/>
</dbReference>
<dbReference type="SFLD" id="SFLDG00358">
    <property type="entry name" value="Main_(cytGST)"/>
    <property type="match status" value="1"/>
</dbReference>
<dbReference type="PANTHER" id="PTHR44051">
    <property type="entry name" value="GLUTATHIONE S-TRANSFERASE-RELATED"/>
    <property type="match status" value="1"/>
</dbReference>
<dbReference type="CDD" id="cd03046">
    <property type="entry name" value="GST_N_GTT1_like"/>
    <property type="match status" value="1"/>
</dbReference>
<dbReference type="PROSITE" id="PS50405">
    <property type="entry name" value="GST_CTER"/>
    <property type="match status" value="1"/>
</dbReference>
<dbReference type="Pfam" id="PF13410">
    <property type="entry name" value="GST_C_2"/>
    <property type="match status" value="1"/>
</dbReference>
<dbReference type="InterPro" id="IPR036282">
    <property type="entry name" value="Glutathione-S-Trfase_C_sf"/>
</dbReference>
<proteinExistence type="predicted"/>
<evidence type="ECO:0000259" key="1">
    <source>
        <dbReference type="PROSITE" id="PS50404"/>
    </source>
</evidence>
<protein>
    <submittedName>
        <fullName evidence="3">Glutathione S-transferase family protein</fullName>
    </submittedName>
</protein>
<dbReference type="PROSITE" id="PS50404">
    <property type="entry name" value="GST_NTER"/>
    <property type="match status" value="1"/>
</dbReference>
<dbReference type="SUPFAM" id="SSF52833">
    <property type="entry name" value="Thioredoxin-like"/>
    <property type="match status" value="1"/>
</dbReference>
<dbReference type="EMBL" id="JAEKLZ010000322">
    <property type="protein sequence ID" value="MBW8727917.1"/>
    <property type="molecule type" value="Genomic_DNA"/>
</dbReference>
<dbReference type="Gene3D" id="3.40.30.10">
    <property type="entry name" value="Glutaredoxin"/>
    <property type="match status" value="1"/>
</dbReference>
<dbReference type="AlphaFoldDB" id="A0A952FMS9"/>
<dbReference type="SFLD" id="SFLDS00019">
    <property type="entry name" value="Glutathione_Transferase_(cytos"/>
    <property type="match status" value="1"/>
</dbReference>
<dbReference type="SUPFAM" id="SSF47616">
    <property type="entry name" value="GST C-terminal domain-like"/>
    <property type="match status" value="1"/>
</dbReference>
<dbReference type="PANTHER" id="PTHR44051:SF21">
    <property type="entry name" value="GLUTATHIONE S-TRANSFERASE FAMILY PROTEIN"/>
    <property type="match status" value="1"/>
</dbReference>